<protein>
    <submittedName>
        <fullName evidence="7">GTPases (Dynamin-related)</fullName>
    </submittedName>
</protein>
<dbReference type="PANTHER" id="PTHR10465">
    <property type="entry name" value="TRANSMEMBRANE GTPASE FZO1"/>
    <property type="match status" value="1"/>
</dbReference>
<dbReference type="Proteomes" id="UP000507408">
    <property type="component" value="Unassembled WGS sequence"/>
</dbReference>
<organism evidence="7 8">
    <name type="scientific">Staphylococcus aureus</name>
    <dbReference type="NCBI Taxonomy" id="1280"/>
    <lineage>
        <taxon>Bacteria</taxon>
        <taxon>Bacillati</taxon>
        <taxon>Bacillota</taxon>
        <taxon>Bacilli</taxon>
        <taxon>Bacillales</taxon>
        <taxon>Staphylococcaceae</taxon>
        <taxon>Staphylococcus</taxon>
    </lineage>
</organism>
<evidence type="ECO:0000313" key="8">
    <source>
        <dbReference type="Proteomes" id="UP000507408"/>
    </source>
</evidence>
<dbReference type="InterPro" id="IPR027094">
    <property type="entry name" value="Mitofusin_fam"/>
</dbReference>
<proteinExistence type="predicted"/>
<accession>A0A7I8NK77</accession>
<sequence>MDIDIVLIRFNKQAFLCERTKGESNMINKEQLDLLYKLKKEVEKSRNEALLHTINQVIKKVYLQQYTCSFVGHFSAGKSTLINLLIEQDILPSSPVPTTSNTAIVSVSDNHDIIANLPNQTYAKLSNYDEVREMNRQNVDVESVEINFQSAKFENGFTLQDTPGVDSNVASHQSITEQYMYTSNMIFYTVDYNHVQSELNFKFMKHINDVGIPVVFIINQIDKHQDDELSFSTFKSRVEKSIADWGIKLERTFYVSKFDHPENELEVLSSYLISLDQHRETIEDYTSRTVEYITEAQLDYIQSEIQEVLEDLGIEEAEFEQAFLNSQQHQAISEEAQLLNNPDELMAFLKNKRKNILENAYIMPHNMREMLRSYLESMSQDFNVGGFFNKKKKKLQIQQQRLLTATDALQEHVNQQIRQPMREDMSFVTRFINKKEASDKVLNQHYDVKPEMIEGLYQPQTSISNTYVLTFSDEVVKAIKKYVEQQSTPIFKEIIENVQADELPTEESDDLKEYQRYTELNELRQSLTTKNYRHYYIHLDESLDKLIGRQETTYQLATDNARDNRDNQQLNQNTATTNMSIDIQKALDIISDVPLFKRTKQDIHETLTRIDNKLIKIGVFGTFSAGKSSLINALLGEHILVSSPNPTTAATTEISYRDESYITLKSQSQLLDEINAVVEYQDMSYSTIEEFINSDLEKLKSHLNKNQLAFIQAVEKHYKLYVNMLENGEKHAINQQELKKWSAEDEYATFVKTVHIALMHDWLKGKIIVDSLGLHSNNQRHTNETEQILTSSDLILYVSYFNHSFTDNDKAFIEHMKDMNQLNENQAFKMVINAADLAESQDDLEAVETYVSDALRQVNLQSDIFAVSSRNALQAEDKGIDQLKQSIQQFVDVESKSILEQQMIHQLQQMDRSYVEMVTEFETNKADITRRQQRLTVYKDKQRLQHQLIDATLQHTDNEVEEQVYHLNARLKLQLLDDVKSVFNSQMTQNSDFNEEKKVSTRVYLDQIHQRLFLEQSLITERIKKYFNKKLTEQIAPIVQQLADLHVIVNPQFNFESANIEQPLLHIDFNDMLNALPKQLTKRKILNPNGQRDIHESICQSTLGLLQPQMGLLREQLELYVKQMAVEAESQFESFEANIQTQINDLLAFDLDTTLINQLKDKHQQLKTILY</sequence>
<evidence type="ECO:0000256" key="5">
    <source>
        <dbReference type="ARBA" id="ARBA00023136"/>
    </source>
</evidence>
<dbReference type="CDD" id="cd09912">
    <property type="entry name" value="DLP_2"/>
    <property type="match status" value="1"/>
</dbReference>
<dbReference type="InterPro" id="IPR027417">
    <property type="entry name" value="P-loop_NTPase"/>
</dbReference>
<keyword evidence="2" id="KW-0547">Nucleotide-binding</keyword>
<feature type="domain" description="Dynamin N-terminal" evidence="6">
    <location>
        <begin position="617"/>
        <end position="823"/>
    </location>
</feature>
<keyword evidence="3" id="KW-0378">Hydrolase</keyword>
<evidence type="ECO:0000256" key="4">
    <source>
        <dbReference type="ARBA" id="ARBA00023134"/>
    </source>
</evidence>
<dbReference type="Gene3D" id="3.40.50.300">
    <property type="entry name" value="P-loop containing nucleotide triphosphate hydrolases"/>
    <property type="match status" value="2"/>
</dbReference>
<dbReference type="AlphaFoldDB" id="A0A7I8NK77"/>
<evidence type="ECO:0000256" key="1">
    <source>
        <dbReference type="ARBA" id="ARBA00004370"/>
    </source>
</evidence>
<dbReference type="Pfam" id="PF00350">
    <property type="entry name" value="Dynamin_N"/>
    <property type="match status" value="2"/>
</dbReference>
<reference evidence="7 8" key="1">
    <citation type="submission" date="2020-06" db="EMBL/GenBank/DDBJ databases">
        <authorList>
            <consortium name="Pathogen Informatics"/>
        </authorList>
    </citation>
    <scope>NUCLEOTIDE SEQUENCE [LARGE SCALE GENOMIC DNA]</scope>
    <source>
        <strain evidence="7 8">MOS222</strain>
    </source>
</reference>
<dbReference type="InterPro" id="IPR045063">
    <property type="entry name" value="Dynamin_N"/>
</dbReference>
<dbReference type="SUPFAM" id="SSF52540">
    <property type="entry name" value="P-loop containing nucleoside triphosphate hydrolases"/>
    <property type="match status" value="2"/>
</dbReference>
<keyword evidence="5" id="KW-0472">Membrane</keyword>
<comment type="subcellular location">
    <subcellularLocation>
        <location evidence="1">Membrane</location>
    </subcellularLocation>
</comment>
<gene>
    <name evidence="7" type="ORF">SAMEA70245418_01047</name>
</gene>
<dbReference type="GO" id="GO:0016020">
    <property type="term" value="C:membrane"/>
    <property type="evidence" value="ECO:0007669"/>
    <property type="project" value="UniProtKB-SubCell"/>
</dbReference>
<feature type="domain" description="Dynamin N-terminal" evidence="6">
    <location>
        <begin position="70"/>
        <end position="219"/>
    </location>
</feature>
<dbReference type="EMBL" id="CAIIKR010000002">
    <property type="protein sequence ID" value="CAC8507604.1"/>
    <property type="molecule type" value="Genomic_DNA"/>
</dbReference>
<evidence type="ECO:0000256" key="3">
    <source>
        <dbReference type="ARBA" id="ARBA00022801"/>
    </source>
</evidence>
<dbReference type="GO" id="GO:0005525">
    <property type="term" value="F:GTP binding"/>
    <property type="evidence" value="ECO:0007669"/>
    <property type="project" value="UniProtKB-KW"/>
</dbReference>
<name>A0A7I8NK77_STAAU</name>
<dbReference type="GO" id="GO:0003924">
    <property type="term" value="F:GTPase activity"/>
    <property type="evidence" value="ECO:0007669"/>
    <property type="project" value="InterPro"/>
</dbReference>
<keyword evidence="4" id="KW-0342">GTP-binding</keyword>
<evidence type="ECO:0000259" key="6">
    <source>
        <dbReference type="Pfam" id="PF00350"/>
    </source>
</evidence>
<evidence type="ECO:0000313" key="7">
    <source>
        <dbReference type="EMBL" id="CAC8507604.1"/>
    </source>
</evidence>
<evidence type="ECO:0000256" key="2">
    <source>
        <dbReference type="ARBA" id="ARBA00022741"/>
    </source>
</evidence>
<comment type="caution">
    <text evidence="7">The sequence shown here is derived from an EMBL/GenBank/DDBJ whole genome shotgun (WGS) entry which is preliminary data.</text>
</comment>
<dbReference type="PANTHER" id="PTHR10465:SF0">
    <property type="entry name" value="SARCALUMENIN"/>
    <property type="match status" value="1"/>
</dbReference>